<keyword evidence="4" id="KW-1185">Reference proteome</keyword>
<protein>
    <recommendedName>
        <fullName evidence="2">Secretion system C-terminal sorting domain-containing protein</fullName>
    </recommendedName>
</protein>
<organism evidence="3 4">
    <name type="scientific">Avrilella dinanensis</name>
    <dbReference type="NCBI Taxonomy" id="2008672"/>
    <lineage>
        <taxon>Bacteria</taxon>
        <taxon>Pseudomonadati</taxon>
        <taxon>Bacteroidota</taxon>
        <taxon>Flavobacteriia</taxon>
        <taxon>Flavobacteriales</taxon>
        <taxon>Flavobacteriaceae</taxon>
        <taxon>Avrilella</taxon>
    </lineage>
</organism>
<feature type="domain" description="Secretion system C-terminal sorting" evidence="2">
    <location>
        <begin position="519"/>
        <end position="587"/>
    </location>
</feature>
<evidence type="ECO:0000313" key="4">
    <source>
        <dbReference type="Proteomes" id="UP000231960"/>
    </source>
</evidence>
<dbReference type="Proteomes" id="UP000231960">
    <property type="component" value="Unassembled WGS sequence"/>
</dbReference>
<keyword evidence="1" id="KW-0732">Signal</keyword>
<evidence type="ECO:0000256" key="1">
    <source>
        <dbReference type="ARBA" id="ARBA00022729"/>
    </source>
</evidence>
<dbReference type="PANTHER" id="PTHR35580">
    <property type="entry name" value="CELL SURFACE GLYCOPROTEIN (S-LAYER PROTEIN)-LIKE PROTEIN"/>
    <property type="match status" value="1"/>
</dbReference>
<dbReference type="AlphaFoldDB" id="A0A2M9R521"/>
<dbReference type="Pfam" id="PF18962">
    <property type="entry name" value="Por_Secre_tail"/>
    <property type="match status" value="1"/>
</dbReference>
<dbReference type="NCBIfam" id="TIGR04183">
    <property type="entry name" value="Por_Secre_tail"/>
    <property type="match status" value="1"/>
</dbReference>
<reference evidence="3 4" key="1">
    <citation type="submission" date="2017-06" db="EMBL/GenBank/DDBJ databases">
        <title>Description of Avrilella dinanensis gen. nov. sp. nov.</title>
        <authorList>
            <person name="Leyer C."/>
            <person name="Sassi M."/>
            <person name="Minet J."/>
            <person name="Kayal S."/>
            <person name="Cattoir V."/>
        </authorList>
    </citation>
    <scope>NUCLEOTIDE SEQUENCE [LARGE SCALE GENOMIC DNA]</scope>
    <source>
        <strain evidence="3 4">UR159</strain>
    </source>
</reference>
<dbReference type="InterPro" id="IPR052918">
    <property type="entry name" value="Motility_Chemotaxis_Reg"/>
</dbReference>
<dbReference type="SUPFAM" id="SSF50998">
    <property type="entry name" value="Quinoprotein alcohol dehydrogenase-like"/>
    <property type="match status" value="1"/>
</dbReference>
<dbReference type="OrthoDB" id="1652165at2"/>
<evidence type="ECO:0000259" key="2">
    <source>
        <dbReference type="Pfam" id="PF18962"/>
    </source>
</evidence>
<accession>A0A2M9R521</accession>
<dbReference type="EMBL" id="NIPO01000001">
    <property type="protein sequence ID" value="PJR03932.1"/>
    <property type="molecule type" value="Genomic_DNA"/>
</dbReference>
<dbReference type="InterPro" id="IPR026444">
    <property type="entry name" value="Secre_tail"/>
</dbReference>
<dbReference type="PANTHER" id="PTHR35580:SF1">
    <property type="entry name" value="PHYTASE-LIKE DOMAIN-CONTAINING PROTEIN"/>
    <property type="match status" value="1"/>
</dbReference>
<proteinExistence type="predicted"/>
<comment type="caution">
    <text evidence="3">The sequence shown here is derived from an EMBL/GenBank/DDBJ whole genome shotgun (WGS) entry which is preliminary data.</text>
</comment>
<sequence length="591" mass="66298">MTPIMKYNYIFILTFFYLTSALSQSSYHHIWGVKENRKVESNWIYGISIYDGIVYYIDSGENNKINALQLPESTTQTFIEIGSPETTQIYNKHRAEDGSWYIGGNTSETENFTTLGAYRTEFDFNQIPTDPVPKNGFLAKYSATGELQWCTYIDFFYGSEEYTGSTITTDADNNVYFISYKNNDEIIENAPFQSTANPEDFLLGTNKTSTLTKLDSNGAYQWSTFFGMHYTGIRSIKATPNGIIVAGFVISTDFFSGVPVTNYSYFSTEGAYQMAPNTNVNGEFLTSGFVNKFNFDGTRAWGTYYDESIRTVEVFENDIYIIQVHGSSSLENEATEGAFIDELMNTSSYVGLIGRLNSDGSELLWRTYLFNNVFKSGTHLDHRRIASINSDGNIWLFGQTNSTASVTTEDAYQTEKNMVTANNNDSYHLLLANDGSTVLYSSYYGFEGDDASLAIFPAENGYYSVEQTSGNSNAENFITQGNLLELDEEGSSTYGGLVYTYFSTEPVSSGTFDKKKISIYPNPAENVLHLTGEIEGFTKIDIYDMQGQRVFQQPINTSEIVSVDINSLVSGVYLLTISNTTDKQTYRIMKK</sequence>
<name>A0A2M9R521_9FLAO</name>
<gene>
    <name evidence="3" type="ORF">CDL10_04875</name>
</gene>
<evidence type="ECO:0000313" key="3">
    <source>
        <dbReference type="EMBL" id="PJR03932.1"/>
    </source>
</evidence>
<dbReference type="InterPro" id="IPR011047">
    <property type="entry name" value="Quinoprotein_ADH-like_sf"/>
</dbReference>